<dbReference type="GeneID" id="30319281"/>
<dbReference type="SUPFAM" id="SSF49401">
    <property type="entry name" value="Bacterial adhesins"/>
    <property type="match status" value="1"/>
</dbReference>
<dbReference type="Pfam" id="PF00419">
    <property type="entry name" value="Fimbrial"/>
    <property type="match status" value="1"/>
</dbReference>
<dbReference type="Gene3D" id="2.60.40.1090">
    <property type="entry name" value="Fimbrial-type adhesion domain"/>
    <property type="match status" value="1"/>
</dbReference>
<organism evidence="1">
    <name type="scientific">Serratia fonticola</name>
    <dbReference type="NCBI Taxonomy" id="47917"/>
    <lineage>
        <taxon>Bacteria</taxon>
        <taxon>Pseudomonadati</taxon>
        <taxon>Pseudomonadota</taxon>
        <taxon>Gammaproteobacteria</taxon>
        <taxon>Enterobacterales</taxon>
        <taxon>Yersiniaceae</taxon>
        <taxon>Serratia</taxon>
    </lineage>
</organism>
<dbReference type="AlphaFoldDB" id="A0A0F7H8E9"/>
<dbReference type="InterPro" id="IPR008966">
    <property type="entry name" value="Adhesion_dom_sf"/>
</dbReference>
<dbReference type="InterPro" id="IPR000259">
    <property type="entry name" value="Adhesion_dom_fimbrial"/>
</dbReference>
<dbReference type="InterPro" id="IPR036937">
    <property type="entry name" value="Adhesion_dom_fimbrial_sf"/>
</dbReference>
<dbReference type="EMBL" id="CABEEZ010000125">
    <property type="protein sequence ID" value="VTR51786.1"/>
    <property type="molecule type" value="Genomic_DNA"/>
</dbReference>
<dbReference type="GO" id="GO:0043709">
    <property type="term" value="P:cell adhesion involved in single-species biofilm formation"/>
    <property type="evidence" value="ECO:0007669"/>
    <property type="project" value="TreeGrafter"/>
</dbReference>
<proteinExistence type="predicted"/>
<dbReference type="PANTHER" id="PTHR33420">
    <property type="entry name" value="FIMBRIAL SUBUNIT ELFA-RELATED"/>
    <property type="match status" value="1"/>
</dbReference>
<accession>A0A0F7H8E9</accession>
<name>A0A0F7H8E9_SERFO</name>
<evidence type="ECO:0000313" key="1">
    <source>
        <dbReference type="EMBL" id="VTR51786.1"/>
    </source>
</evidence>
<dbReference type="KEGG" id="sfw:WN53_03810"/>
<dbReference type="InterPro" id="IPR050263">
    <property type="entry name" value="Bact_Fimbrial_Adh_Pro"/>
</dbReference>
<gene>
    <name evidence="1" type="primary">prsF_3</name>
    <name evidence="1" type="ORF">NCTC12965_06230</name>
</gene>
<dbReference type="GO" id="GO:0009289">
    <property type="term" value="C:pilus"/>
    <property type="evidence" value="ECO:0007669"/>
    <property type="project" value="InterPro"/>
</dbReference>
<sequence length="166" mass="18140">MNRTSALKVLLTSLLWVVMAVQAKDNEADMVFSGTLITPPPCTINDNNRVDVDFGERVGINKVDGTHYRQPMNYQISCEKGSGGNWLLSLSLIGTATGFDKNALQTNQSDLGIRVYQNDEPFMPGSSLAISLDNKPRLEAVPVKRAGATLTEGTFEAWATLQADYQ</sequence>
<dbReference type="PANTHER" id="PTHR33420:SF33">
    <property type="entry name" value="MINOR FIMBRIAL SUBUNIT"/>
    <property type="match status" value="1"/>
</dbReference>
<protein>
    <submittedName>
        <fullName evidence="1">Minor fimbrial protein prsF</fullName>
    </submittedName>
</protein>
<dbReference type="RefSeq" id="WP_024485527.1">
    <property type="nucleotide sequence ID" value="NZ_CAMKUH010000001.1"/>
</dbReference>
<reference evidence="1" key="1">
    <citation type="submission" date="2019-05" db="EMBL/GenBank/DDBJ databases">
        <authorList>
            <consortium name="Pathogen Informatics"/>
        </authorList>
    </citation>
    <scope>NUCLEOTIDE SEQUENCE [LARGE SCALE GENOMIC DNA]</scope>
    <source>
        <strain evidence="1">NCTC12965</strain>
    </source>
</reference>